<dbReference type="AlphaFoldDB" id="X1QHA8"/>
<protein>
    <submittedName>
        <fullName evidence="1">Uncharacterized protein</fullName>
    </submittedName>
</protein>
<reference evidence="1" key="1">
    <citation type="journal article" date="2014" name="Front. Microbiol.">
        <title>High frequency of phylogenetically diverse reductive dehalogenase-homologous genes in deep subseafloor sedimentary metagenomes.</title>
        <authorList>
            <person name="Kawai M."/>
            <person name="Futagami T."/>
            <person name="Toyoda A."/>
            <person name="Takaki Y."/>
            <person name="Nishi S."/>
            <person name="Hori S."/>
            <person name="Arai W."/>
            <person name="Tsubouchi T."/>
            <person name="Morono Y."/>
            <person name="Uchiyama I."/>
            <person name="Ito T."/>
            <person name="Fujiyama A."/>
            <person name="Inagaki F."/>
            <person name="Takami H."/>
        </authorList>
    </citation>
    <scope>NUCLEOTIDE SEQUENCE</scope>
    <source>
        <strain evidence="1">Expedition CK06-06</strain>
    </source>
</reference>
<organism evidence="1">
    <name type="scientific">marine sediment metagenome</name>
    <dbReference type="NCBI Taxonomy" id="412755"/>
    <lineage>
        <taxon>unclassified sequences</taxon>
        <taxon>metagenomes</taxon>
        <taxon>ecological metagenomes</taxon>
    </lineage>
</organism>
<sequence>MRAADEIKGPLPCCDATYNQIKKGHLDWPTVHRVFEFFGSMARAWLAAGVQRDRVSLKNIDWTPEEETYLKEKAGIMTLVEIGFNLRRSYDAVRARLNKELKITARGNQGLFSAAELSKEYGCPYHRVRQALIDGRIPGRFDSRRNRWQVDLGSLT</sequence>
<feature type="non-terminal residue" evidence="1">
    <location>
        <position position="156"/>
    </location>
</feature>
<comment type="caution">
    <text evidence="1">The sequence shown here is derived from an EMBL/GenBank/DDBJ whole genome shotgun (WGS) entry which is preliminary data.</text>
</comment>
<gene>
    <name evidence="1" type="ORF">S12H4_00106</name>
</gene>
<accession>X1QHA8</accession>
<evidence type="ECO:0000313" key="1">
    <source>
        <dbReference type="EMBL" id="GAI67603.1"/>
    </source>
</evidence>
<name>X1QHA8_9ZZZZ</name>
<proteinExistence type="predicted"/>
<dbReference type="EMBL" id="BARW01000006">
    <property type="protein sequence ID" value="GAI67603.1"/>
    <property type="molecule type" value="Genomic_DNA"/>
</dbReference>